<feature type="region of interest" description="Disordered" evidence="1">
    <location>
        <begin position="97"/>
        <end position="128"/>
    </location>
</feature>
<dbReference type="AlphaFoldDB" id="Q6IJ63"/>
<reference evidence="2" key="1">
    <citation type="journal article" date="2003" name="Genome Biol.">
        <title>An integrated gene annotation and transcriptional profiling approach towards the full gene content of the Drosophila genome.</title>
        <authorList>
            <person name="Hild M."/>
            <person name="Beckmann B."/>
            <person name="Haas S.A."/>
            <person name="Koch B."/>
            <person name="Solovyev V."/>
            <person name="Busold C."/>
            <person name="Fellenberg K."/>
            <person name="Boutros M."/>
            <person name="Vingron M."/>
            <person name="Sauer F."/>
            <person name="Hoheisel J.D."/>
            <person name="Paro R."/>
        </authorList>
    </citation>
    <scope>NUCLEOTIDE SEQUENCE</scope>
</reference>
<name>Q6IJ63_DROME</name>
<accession>Q6IJ63</accession>
<evidence type="ECO:0000256" key="1">
    <source>
        <dbReference type="SAM" id="MobiDB-lite"/>
    </source>
</evidence>
<dbReference type="EMBL" id="BK002853">
    <property type="protein sequence ID" value="DAA04358.1"/>
    <property type="molecule type" value="Genomic_DNA"/>
</dbReference>
<gene>
    <name evidence="2" type="ORF">HDC15807</name>
</gene>
<evidence type="ECO:0000313" key="2">
    <source>
        <dbReference type="EMBL" id="DAA04358.1"/>
    </source>
</evidence>
<protein>
    <submittedName>
        <fullName evidence="2">HDC15807</fullName>
    </submittedName>
</protein>
<organism evidence="2">
    <name type="scientific">Drosophila melanogaster</name>
    <name type="common">Fruit fly</name>
    <dbReference type="NCBI Taxonomy" id="7227"/>
    <lineage>
        <taxon>Eukaryota</taxon>
        <taxon>Metazoa</taxon>
        <taxon>Ecdysozoa</taxon>
        <taxon>Arthropoda</taxon>
        <taxon>Hexapoda</taxon>
        <taxon>Insecta</taxon>
        <taxon>Pterygota</taxon>
        <taxon>Neoptera</taxon>
        <taxon>Endopterygota</taxon>
        <taxon>Diptera</taxon>
        <taxon>Brachycera</taxon>
        <taxon>Muscomorpha</taxon>
        <taxon>Ephydroidea</taxon>
        <taxon>Drosophilidae</taxon>
        <taxon>Drosophila</taxon>
        <taxon>Sophophora</taxon>
    </lineage>
</organism>
<sequence length="198" mass="21979">MVEKWRNGGTGFEPSAKCLASGSTEIQEFRFNEKFGKSNVGTFCSCLFLQVPKLKVPSHARAARKKWPHSSRKIVLAPWTHGTCLEEDEIVTQSYDNDEMGTTSTPPPPPVHDDDEPQQQLKQKEQSDVARVLSWTRMPAATGGRSQDDFVSCCLPRWRCACVNRGARTWGSGSSSPLSLLTQFINQITGCYSSSHVI</sequence>
<proteinExistence type="predicted"/>